<keyword evidence="3" id="KW-1133">Transmembrane helix</keyword>
<dbReference type="Proteomes" id="UP001187415">
    <property type="component" value="Unassembled WGS sequence"/>
</dbReference>
<reference evidence="5" key="1">
    <citation type="submission" date="2023-07" db="EMBL/GenBank/DDBJ databases">
        <title>Chromosome-level Genome Assembly of Striped Snakehead (Channa striata).</title>
        <authorList>
            <person name="Liu H."/>
        </authorList>
    </citation>
    <scope>NUCLEOTIDE SEQUENCE</scope>
    <source>
        <strain evidence="5">Gz</strain>
        <tissue evidence="5">Muscle</tissue>
    </source>
</reference>
<keyword evidence="3" id="KW-0812">Transmembrane</keyword>
<evidence type="ECO:0000259" key="4">
    <source>
        <dbReference type="PROSITE" id="PS50041"/>
    </source>
</evidence>
<evidence type="ECO:0000256" key="1">
    <source>
        <dbReference type="ARBA" id="ARBA00004401"/>
    </source>
</evidence>
<dbReference type="InterPro" id="IPR016186">
    <property type="entry name" value="C-type_lectin-like/link_sf"/>
</dbReference>
<keyword evidence="3" id="KW-0472">Membrane</keyword>
<evidence type="ECO:0000313" key="5">
    <source>
        <dbReference type="EMBL" id="KAK2844975.1"/>
    </source>
</evidence>
<feature type="domain" description="C-type lectin" evidence="4">
    <location>
        <begin position="296"/>
        <end position="416"/>
    </location>
</feature>
<feature type="region of interest" description="Disordered" evidence="2">
    <location>
        <begin position="1"/>
        <end position="21"/>
    </location>
</feature>
<dbReference type="SUPFAM" id="SSF56436">
    <property type="entry name" value="C-type lectin-like"/>
    <property type="match status" value="2"/>
</dbReference>
<dbReference type="EMBL" id="JAUPFM010000008">
    <property type="protein sequence ID" value="KAK2844975.1"/>
    <property type="molecule type" value="Genomic_DNA"/>
</dbReference>
<evidence type="ECO:0000313" key="6">
    <source>
        <dbReference type="Proteomes" id="UP001187415"/>
    </source>
</evidence>
<dbReference type="Pfam" id="PF00059">
    <property type="entry name" value="Lectin_C"/>
    <property type="match status" value="2"/>
</dbReference>
<dbReference type="InterPro" id="IPR016187">
    <property type="entry name" value="CTDL_fold"/>
</dbReference>
<dbReference type="PANTHER" id="PTHR45710:SF31">
    <property type="entry name" value="EARLY ACTIVATION ANTIGEN CD69"/>
    <property type="match status" value="1"/>
</dbReference>
<keyword evidence="6" id="KW-1185">Reference proteome</keyword>
<organism evidence="5 6">
    <name type="scientific">Channa striata</name>
    <name type="common">Snakehead murrel</name>
    <name type="synonym">Ophicephalus striatus</name>
    <dbReference type="NCBI Taxonomy" id="64152"/>
    <lineage>
        <taxon>Eukaryota</taxon>
        <taxon>Metazoa</taxon>
        <taxon>Chordata</taxon>
        <taxon>Craniata</taxon>
        <taxon>Vertebrata</taxon>
        <taxon>Euteleostomi</taxon>
        <taxon>Actinopterygii</taxon>
        <taxon>Neopterygii</taxon>
        <taxon>Teleostei</taxon>
        <taxon>Neoteleostei</taxon>
        <taxon>Acanthomorphata</taxon>
        <taxon>Anabantaria</taxon>
        <taxon>Anabantiformes</taxon>
        <taxon>Channoidei</taxon>
        <taxon>Channidae</taxon>
        <taxon>Channa</taxon>
    </lineage>
</organism>
<proteinExistence type="predicted"/>
<feature type="transmembrane region" description="Helical" evidence="3">
    <location>
        <begin position="31"/>
        <end position="52"/>
    </location>
</feature>
<dbReference type="InterPro" id="IPR050828">
    <property type="entry name" value="C-type_lectin/matrix_domain"/>
</dbReference>
<evidence type="ECO:0000256" key="2">
    <source>
        <dbReference type="SAM" id="MobiDB-lite"/>
    </source>
</evidence>
<dbReference type="Gene3D" id="3.10.100.10">
    <property type="entry name" value="Mannose-Binding Protein A, subunit A"/>
    <property type="match status" value="2"/>
</dbReference>
<dbReference type="InterPro" id="IPR001304">
    <property type="entry name" value="C-type_lectin-like"/>
</dbReference>
<dbReference type="PROSITE" id="PS50041">
    <property type="entry name" value="C_TYPE_LECTIN_2"/>
    <property type="match status" value="2"/>
</dbReference>
<protein>
    <recommendedName>
        <fullName evidence="4">C-type lectin domain-containing protein</fullName>
    </recommendedName>
</protein>
<evidence type="ECO:0000256" key="3">
    <source>
        <dbReference type="SAM" id="Phobius"/>
    </source>
</evidence>
<feature type="domain" description="C-type lectin" evidence="4">
    <location>
        <begin position="118"/>
        <end position="242"/>
    </location>
</feature>
<name>A0AA88SN29_CHASR</name>
<gene>
    <name evidence="5" type="ORF">Q5P01_011634</name>
</gene>
<accession>A0AA88SN29</accession>
<sequence>METQVSATVVQSPDGRPPKADGEAAACSRHFFLAACLLTLVNISVVIYIRVIMHEQETSLNKVTAENQQLITSRSILQTQRDNLNWTLGAILKFDTFPVNVYCPQKKCQSCQTGWIQFQEKCYLFYENPAPWKTWPQSREFCQNKTADLAVIHNLQEQEFVTNNTKFYFDEWHGYFLGLFQTADKNWVWVDGHNDTLQYWVTDKLQTPDTNGTIYALLIPNRNVTANWNRADDKFQNKFIFRVIMHKQEASLNKLTAENQQLNWTLGFILDFDTFPVKGYCPQRKCQPCQTGWIQFQQKCYLFYENPAPWKTWPQSREFCQNKTADLVVIDNLQEQEFVTNNTKFYYDKYHGYFLGLFQTADKNWVWVDGHNDTLGYWTTEALANTRSCALMIPSRNLTANWEEADCTAQNKFICESQALRWSN</sequence>
<feature type="compositionally biased region" description="Polar residues" evidence="2">
    <location>
        <begin position="1"/>
        <end position="11"/>
    </location>
</feature>
<comment type="caution">
    <text evidence="5">The sequence shown here is derived from an EMBL/GenBank/DDBJ whole genome shotgun (WGS) entry which is preliminary data.</text>
</comment>
<dbReference type="SMART" id="SM00034">
    <property type="entry name" value="CLECT"/>
    <property type="match status" value="2"/>
</dbReference>
<comment type="subcellular location">
    <subcellularLocation>
        <location evidence="1">Cell membrane</location>
        <topology evidence="1">Single-pass type II membrane protein</topology>
    </subcellularLocation>
</comment>
<dbReference type="GO" id="GO:0005886">
    <property type="term" value="C:plasma membrane"/>
    <property type="evidence" value="ECO:0007669"/>
    <property type="project" value="UniProtKB-SubCell"/>
</dbReference>
<dbReference type="AlphaFoldDB" id="A0AA88SN29"/>
<dbReference type="PANTHER" id="PTHR45710">
    <property type="entry name" value="C-TYPE LECTIN DOMAIN-CONTAINING PROTEIN 180"/>
    <property type="match status" value="1"/>
</dbReference>